<evidence type="ECO:0000313" key="2">
    <source>
        <dbReference type="Proteomes" id="UP001606301"/>
    </source>
</evidence>
<comment type="caution">
    <text evidence="1">The sequence shown here is derived from an EMBL/GenBank/DDBJ whole genome shotgun (WGS) entry which is preliminary data.</text>
</comment>
<dbReference type="Proteomes" id="UP001606301">
    <property type="component" value="Unassembled WGS sequence"/>
</dbReference>
<dbReference type="EMBL" id="JBIGHW010000003">
    <property type="protein sequence ID" value="MFG6440384.1"/>
    <property type="molecule type" value="Genomic_DNA"/>
</dbReference>
<reference evidence="1 2" key="1">
    <citation type="submission" date="2024-08" db="EMBL/GenBank/DDBJ databases">
        <authorList>
            <person name="Lu H."/>
        </authorList>
    </citation>
    <scope>NUCLEOTIDE SEQUENCE [LARGE SCALE GENOMIC DNA]</scope>
    <source>
        <strain evidence="1 2">LKC17W</strain>
    </source>
</reference>
<organism evidence="1 2">
    <name type="scientific">Pelomonas margarita</name>
    <dbReference type="NCBI Taxonomy" id="3299031"/>
    <lineage>
        <taxon>Bacteria</taxon>
        <taxon>Pseudomonadati</taxon>
        <taxon>Pseudomonadota</taxon>
        <taxon>Betaproteobacteria</taxon>
        <taxon>Burkholderiales</taxon>
        <taxon>Sphaerotilaceae</taxon>
        <taxon>Roseateles</taxon>
    </lineage>
</organism>
<sequence>MNQLMTIDAVVRLIRTGRALAITGVEEALDQLPIGAWIGGTAPHMKDAKVCASTERQVFVTELPARGLTSVQYYDLERMAAISAHAPAQGYSLVIVPDGGSAHLRFASEFGDEPGVTPRPTVGWVASVDSARRGLRQPLVYFGKTGQKLAEGAVVAHARVPQGMLLGDGVARLMAPRGLDVLCFAHSGSATVGAGSMAAAGLMA</sequence>
<name>A0ABW7FH00_9BURK</name>
<dbReference type="Pfam" id="PF22396">
    <property type="entry name" value="DUF6976"/>
    <property type="match status" value="1"/>
</dbReference>
<accession>A0ABW7FH00</accession>
<dbReference type="InterPro" id="IPR054249">
    <property type="entry name" value="DUF6976"/>
</dbReference>
<proteinExistence type="predicted"/>
<keyword evidence="2" id="KW-1185">Reference proteome</keyword>
<gene>
    <name evidence="1" type="ORF">ACG0Z3_06775</name>
</gene>
<evidence type="ECO:0000313" key="1">
    <source>
        <dbReference type="EMBL" id="MFG6440384.1"/>
    </source>
</evidence>
<protein>
    <submittedName>
        <fullName evidence="1">DUF6976 family protein</fullName>
    </submittedName>
</protein>